<keyword evidence="3" id="KW-1185">Reference proteome</keyword>
<dbReference type="InParanoid" id="E9GFZ7"/>
<evidence type="ECO:0000256" key="1">
    <source>
        <dbReference type="SAM" id="MobiDB-lite"/>
    </source>
</evidence>
<dbReference type="SUPFAM" id="SSF57756">
    <property type="entry name" value="Retrovirus zinc finger-like domains"/>
    <property type="match status" value="1"/>
</dbReference>
<protein>
    <recommendedName>
        <fullName evidence="4">CCHC-type domain-containing protein</fullName>
    </recommendedName>
</protein>
<evidence type="ECO:0000313" key="3">
    <source>
        <dbReference type="Proteomes" id="UP000000305"/>
    </source>
</evidence>
<accession>E9GFZ7</accession>
<dbReference type="GO" id="GO:0003676">
    <property type="term" value="F:nucleic acid binding"/>
    <property type="evidence" value="ECO:0007669"/>
    <property type="project" value="InterPro"/>
</dbReference>
<dbReference type="AlphaFoldDB" id="E9GFZ7"/>
<feature type="region of interest" description="Disordered" evidence="1">
    <location>
        <begin position="1"/>
        <end position="83"/>
    </location>
</feature>
<name>E9GFZ7_DAPPU</name>
<evidence type="ECO:0000313" key="2">
    <source>
        <dbReference type="EMBL" id="EFX81312.1"/>
    </source>
</evidence>
<sequence length="174" mass="19777">MANLVTRLDREERRKSYSNGGELSADDQAYFGIQTGPPLTGARRSNQPDPFQRAVNRQSPYPRGSTRGRSNGRHVRFAASNGRSRTSTRCSHCNIVGHDEKDCRNKNSDSLYILQHHRTLQERMLQRIQGSGKGLPCRSVIERRQWLHRGANVIQFQVKNGFLPRFGSNAAHHI</sequence>
<reference evidence="2 3" key="1">
    <citation type="journal article" date="2011" name="Science">
        <title>The ecoresponsive genome of Daphnia pulex.</title>
        <authorList>
            <person name="Colbourne J.K."/>
            <person name="Pfrender M.E."/>
            <person name="Gilbert D."/>
            <person name="Thomas W.K."/>
            <person name="Tucker A."/>
            <person name="Oakley T.H."/>
            <person name="Tokishita S."/>
            <person name="Aerts A."/>
            <person name="Arnold G.J."/>
            <person name="Basu M.K."/>
            <person name="Bauer D.J."/>
            <person name="Caceres C.E."/>
            <person name="Carmel L."/>
            <person name="Casola C."/>
            <person name="Choi J.H."/>
            <person name="Detter J.C."/>
            <person name="Dong Q."/>
            <person name="Dusheyko S."/>
            <person name="Eads B.D."/>
            <person name="Frohlich T."/>
            <person name="Geiler-Samerotte K.A."/>
            <person name="Gerlach D."/>
            <person name="Hatcher P."/>
            <person name="Jogdeo S."/>
            <person name="Krijgsveld J."/>
            <person name="Kriventseva E.V."/>
            <person name="Kultz D."/>
            <person name="Laforsch C."/>
            <person name="Lindquist E."/>
            <person name="Lopez J."/>
            <person name="Manak J.R."/>
            <person name="Muller J."/>
            <person name="Pangilinan J."/>
            <person name="Patwardhan R.P."/>
            <person name="Pitluck S."/>
            <person name="Pritham E.J."/>
            <person name="Rechtsteiner A."/>
            <person name="Rho M."/>
            <person name="Rogozin I.B."/>
            <person name="Sakarya O."/>
            <person name="Salamov A."/>
            <person name="Schaack S."/>
            <person name="Shapiro H."/>
            <person name="Shiga Y."/>
            <person name="Skalitzky C."/>
            <person name="Smith Z."/>
            <person name="Souvorov A."/>
            <person name="Sung W."/>
            <person name="Tang Z."/>
            <person name="Tsuchiya D."/>
            <person name="Tu H."/>
            <person name="Vos H."/>
            <person name="Wang M."/>
            <person name="Wolf Y.I."/>
            <person name="Yamagata H."/>
            <person name="Yamada T."/>
            <person name="Ye Y."/>
            <person name="Shaw J.R."/>
            <person name="Andrews J."/>
            <person name="Crease T.J."/>
            <person name="Tang H."/>
            <person name="Lucas S.M."/>
            <person name="Robertson H.M."/>
            <person name="Bork P."/>
            <person name="Koonin E.V."/>
            <person name="Zdobnov E.M."/>
            <person name="Grigoriev I.V."/>
            <person name="Lynch M."/>
            <person name="Boore J.L."/>
        </authorList>
    </citation>
    <scope>NUCLEOTIDE SEQUENCE [LARGE SCALE GENOMIC DNA]</scope>
</reference>
<dbReference type="GO" id="GO:0008270">
    <property type="term" value="F:zinc ion binding"/>
    <property type="evidence" value="ECO:0007669"/>
    <property type="project" value="InterPro"/>
</dbReference>
<feature type="compositionally biased region" description="Polar residues" evidence="1">
    <location>
        <begin position="43"/>
        <end position="59"/>
    </location>
</feature>
<proteinExistence type="predicted"/>
<dbReference type="HOGENOM" id="CLU_1541676_0_0_1"/>
<dbReference type="EMBL" id="GL732543">
    <property type="protein sequence ID" value="EFX81312.1"/>
    <property type="molecule type" value="Genomic_DNA"/>
</dbReference>
<dbReference type="KEGG" id="dpx:DAPPUDRAFT_317436"/>
<evidence type="ECO:0008006" key="4">
    <source>
        <dbReference type="Google" id="ProtNLM"/>
    </source>
</evidence>
<gene>
    <name evidence="2" type="ORF">DAPPUDRAFT_317436</name>
</gene>
<dbReference type="InterPro" id="IPR036875">
    <property type="entry name" value="Znf_CCHC_sf"/>
</dbReference>
<dbReference type="Proteomes" id="UP000000305">
    <property type="component" value="Unassembled WGS sequence"/>
</dbReference>
<organism evidence="2 3">
    <name type="scientific">Daphnia pulex</name>
    <name type="common">Water flea</name>
    <dbReference type="NCBI Taxonomy" id="6669"/>
    <lineage>
        <taxon>Eukaryota</taxon>
        <taxon>Metazoa</taxon>
        <taxon>Ecdysozoa</taxon>
        <taxon>Arthropoda</taxon>
        <taxon>Crustacea</taxon>
        <taxon>Branchiopoda</taxon>
        <taxon>Diplostraca</taxon>
        <taxon>Cladocera</taxon>
        <taxon>Anomopoda</taxon>
        <taxon>Daphniidae</taxon>
        <taxon>Daphnia</taxon>
    </lineage>
</organism>